<sequence>MKSRLSFPFHAIKFIRNYPSVFLESPSSSSDHRPRIGLTPDLPLPLIERLRFDLGLPEDYARALLPDFPDYFQVSPLHPGGDQTLALELVCWSKELAESAMEKSAMAKGDYNKGMPLAFPLQFSKGFDMEKKVKKWVEEWQKLPYISPYEDGIHLAPKSDLGEAYKRDLLVKKHPLMGIRYQYIHLMNKGKEMRVDGPSLDGNLDQKAPLKVGEEDNDSDEEDEDDEEEGYGSFDSEDEDEIDSDNLLG</sequence>
<evidence type="ECO:0000313" key="1">
    <source>
        <dbReference type="EMBL" id="KAJ8640238.1"/>
    </source>
</evidence>
<comment type="caution">
    <text evidence="1">The sequence shown here is derived from an EMBL/GenBank/DDBJ whole genome shotgun (WGS) entry which is preliminary data.</text>
</comment>
<gene>
    <name evidence="1" type="ORF">MRB53_016932</name>
</gene>
<keyword evidence="2" id="KW-1185">Reference proteome</keyword>
<dbReference type="Proteomes" id="UP001234297">
    <property type="component" value="Chromosome 5"/>
</dbReference>
<accession>A0ACC2M3K7</accession>
<name>A0ACC2M3K7_PERAE</name>
<proteinExistence type="predicted"/>
<organism evidence="1 2">
    <name type="scientific">Persea americana</name>
    <name type="common">Avocado</name>
    <dbReference type="NCBI Taxonomy" id="3435"/>
    <lineage>
        <taxon>Eukaryota</taxon>
        <taxon>Viridiplantae</taxon>
        <taxon>Streptophyta</taxon>
        <taxon>Embryophyta</taxon>
        <taxon>Tracheophyta</taxon>
        <taxon>Spermatophyta</taxon>
        <taxon>Magnoliopsida</taxon>
        <taxon>Magnoliidae</taxon>
        <taxon>Laurales</taxon>
        <taxon>Lauraceae</taxon>
        <taxon>Persea</taxon>
    </lineage>
</organism>
<dbReference type="EMBL" id="CM056813">
    <property type="protein sequence ID" value="KAJ8640238.1"/>
    <property type="molecule type" value="Genomic_DNA"/>
</dbReference>
<evidence type="ECO:0000313" key="2">
    <source>
        <dbReference type="Proteomes" id="UP001234297"/>
    </source>
</evidence>
<protein>
    <submittedName>
        <fullName evidence="1">Uncharacterized protein</fullName>
    </submittedName>
</protein>
<reference evidence="1 2" key="1">
    <citation type="journal article" date="2022" name="Hortic Res">
        <title>A haplotype resolved chromosomal level avocado genome allows analysis of novel avocado genes.</title>
        <authorList>
            <person name="Nath O."/>
            <person name="Fletcher S.J."/>
            <person name="Hayward A."/>
            <person name="Shaw L.M."/>
            <person name="Masouleh A.K."/>
            <person name="Furtado A."/>
            <person name="Henry R.J."/>
            <person name="Mitter N."/>
        </authorList>
    </citation>
    <scope>NUCLEOTIDE SEQUENCE [LARGE SCALE GENOMIC DNA]</scope>
    <source>
        <strain evidence="2">cv. Hass</strain>
    </source>
</reference>